<protein>
    <submittedName>
        <fullName evidence="1">Uncharacterized protein</fullName>
    </submittedName>
</protein>
<evidence type="ECO:0000313" key="1">
    <source>
        <dbReference type="EMBL" id="TMQ87883.1"/>
    </source>
</evidence>
<reference evidence="1 2" key="1">
    <citation type="submission" date="2019-05" db="EMBL/GenBank/DDBJ databases">
        <title>Draft genome sequence of Actinomadura sp. 14C53.</title>
        <authorList>
            <person name="Saricaoglu S."/>
            <person name="Isik K."/>
        </authorList>
    </citation>
    <scope>NUCLEOTIDE SEQUENCE [LARGE SCALE GENOMIC DNA]</scope>
    <source>
        <strain evidence="1 2">14C53</strain>
    </source>
</reference>
<gene>
    <name evidence="1" type="ORF">ETD83_39695</name>
</gene>
<keyword evidence="2" id="KW-1185">Reference proteome</keyword>
<dbReference type="Proteomes" id="UP000309174">
    <property type="component" value="Unassembled WGS sequence"/>
</dbReference>
<proteinExistence type="predicted"/>
<name>A0A5C4IZD7_9ACTN</name>
<dbReference type="AlphaFoldDB" id="A0A5C4IZD7"/>
<dbReference type="RefSeq" id="WP_138650409.1">
    <property type="nucleotide sequence ID" value="NZ_VCKW01000424.1"/>
</dbReference>
<evidence type="ECO:0000313" key="2">
    <source>
        <dbReference type="Proteomes" id="UP000309174"/>
    </source>
</evidence>
<accession>A0A5C4IZD7</accession>
<dbReference type="EMBL" id="VCKW01000424">
    <property type="protein sequence ID" value="TMQ87883.1"/>
    <property type="molecule type" value="Genomic_DNA"/>
</dbReference>
<organism evidence="1 2">
    <name type="scientific">Actinomadura soli</name>
    <dbReference type="NCBI Taxonomy" id="2508997"/>
    <lineage>
        <taxon>Bacteria</taxon>
        <taxon>Bacillati</taxon>
        <taxon>Actinomycetota</taxon>
        <taxon>Actinomycetes</taxon>
        <taxon>Streptosporangiales</taxon>
        <taxon>Thermomonosporaceae</taxon>
        <taxon>Actinomadura</taxon>
    </lineage>
</organism>
<comment type="caution">
    <text evidence="1">The sequence shown here is derived from an EMBL/GenBank/DDBJ whole genome shotgun (WGS) entry which is preliminary data.</text>
</comment>
<sequence>MTSEQHLAETSKFVPEEPVTVGGYPITCPACGAADGIRYWVHRDADGVSAEHTCVPFDGRKRSRIRRWDEPRVTREFVRDHGVDLLAEFNTHLLPIAQEIRERRRQP</sequence>